<evidence type="ECO:0000313" key="2">
    <source>
        <dbReference type="Proteomes" id="UP000305067"/>
    </source>
</evidence>
<protein>
    <submittedName>
        <fullName evidence="1">Uncharacterized protein</fullName>
    </submittedName>
</protein>
<gene>
    <name evidence="1" type="ORF">BDV98DRAFT_295337</name>
</gene>
<evidence type="ECO:0000313" key="1">
    <source>
        <dbReference type="EMBL" id="TFL05406.1"/>
    </source>
</evidence>
<organism evidence="1 2">
    <name type="scientific">Pterulicium gracile</name>
    <dbReference type="NCBI Taxonomy" id="1884261"/>
    <lineage>
        <taxon>Eukaryota</taxon>
        <taxon>Fungi</taxon>
        <taxon>Dikarya</taxon>
        <taxon>Basidiomycota</taxon>
        <taxon>Agaricomycotina</taxon>
        <taxon>Agaricomycetes</taxon>
        <taxon>Agaricomycetidae</taxon>
        <taxon>Agaricales</taxon>
        <taxon>Pleurotineae</taxon>
        <taxon>Pterulaceae</taxon>
        <taxon>Pterulicium</taxon>
    </lineage>
</organism>
<name>A0A5C3QTN8_9AGAR</name>
<dbReference type="AlphaFoldDB" id="A0A5C3QTN8"/>
<dbReference type="EMBL" id="ML178817">
    <property type="protein sequence ID" value="TFL05406.1"/>
    <property type="molecule type" value="Genomic_DNA"/>
</dbReference>
<dbReference type="Proteomes" id="UP000305067">
    <property type="component" value="Unassembled WGS sequence"/>
</dbReference>
<keyword evidence="2" id="KW-1185">Reference proteome</keyword>
<reference evidence="1 2" key="1">
    <citation type="journal article" date="2019" name="Nat. Ecol. Evol.">
        <title>Megaphylogeny resolves global patterns of mushroom evolution.</title>
        <authorList>
            <person name="Varga T."/>
            <person name="Krizsan K."/>
            <person name="Foldi C."/>
            <person name="Dima B."/>
            <person name="Sanchez-Garcia M."/>
            <person name="Sanchez-Ramirez S."/>
            <person name="Szollosi G.J."/>
            <person name="Szarkandi J.G."/>
            <person name="Papp V."/>
            <person name="Albert L."/>
            <person name="Andreopoulos W."/>
            <person name="Angelini C."/>
            <person name="Antonin V."/>
            <person name="Barry K.W."/>
            <person name="Bougher N.L."/>
            <person name="Buchanan P."/>
            <person name="Buyck B."/>
            <person name="Bense V."/>
            <person name="Catcheside P."/>
            <person name="Chovatia M."/>
            <person name="Cooper J."/>
            <person name="Damon W."/>
            <person name="Desjardin D."/>
            <person name="Finy P."/>
            <person name="Geml J."/>
            <person name="Haridas S."/>
            <person name="Hughes K."/>
            <person name="Justo A."/>
            <person name="Karasinski D."/>
            <person name="Kautmanova I."/>
            <person name="Kiss B."/>
            <person name="Kocsube S."/>
            <person name="Kotiranta H."/>
            <person name="LaButti K.M."/>
            <person name="Lechner B.E."/>
            <person name="Liimatainen K."/>
            <person name="Lipzen A."/>
            <person name="Lukacs Z."/>
            <person name="Mihaltcheva S."/>
            <person name="Morgado L.N."/>
            <person name="Niskanen T."/>
            <person name="Noordeloos M.E."/>
            <person name="Ohm R.A."/>
            <person name="Ortiz-Santana B."/>
            <person name="Ovrebo C."/>
            <person name="Racz N."/>
            <person name="Riley R."/>
            <person name="Savchenko A."/>
            <person name="Shiryaev A."/>
            <person name="Soop K."/>
            <person name="Spirin V."/>
            <person name="Szebenyi C."/>
            <person name="Tomsovsky M."/>
            <person name="Tulloss R.E."/>
            <person name="Uehling J."/>
            <person name="Grigoriev I.V."/>
            <person name="Vagvolgyi C."/>
            <person name="Papp T."/>
            <person name="Martin F.M."/>
            <person name="Miettinen O."/>
            <person name="Hibbett D.S."/>
            <person name="Nagy L.G."/>
        </authorList>
    </citation>
    <scope>NUCLEOTIDE SEQUENCE [LARGE SCALE GENOMIC DNA]</scope>
    <source>
        <strain evidence="1 2">CBS 309.79</strain>
    </source>
</reference>
<proteinExistence type="predicted"/>
<sequence length="463" mass="50228">MMSRSETNAAQSGCATARTHLRSAFTEVKTLEYLLSSLKATTPGPQKSATQPNLPATLKHALAILSSAVATIEQWCSVDDYTAQHALDAPSYAKIVSTAYMSIFVLLSRLGVASLVTQTPGEKTPPQNPANVHQLQLEKLLGTAFSELEQCQLIQEAQSWPHVKRMHILVLKLASQVEKLAFQLRGLDQQSESIQVHDEAPELRHPSPLVTSMASFGESVSSMGSMTTASTCATLASDPESLLASDPESLFDPAYKYKSKSPATPNQSFEIYTKISTLGSPVVFDSPSPRFSLSKSQISPARHTISRLDYSRETCTPSPQISSLSQVSSISSHRCSYIRAGAPSPTPHSYKSYTNTQVSTLNASPTAQTLSPKQKLPRANRDAQPGVRLFMAALKSSGMNLLGRHGHDDQENIPLVTQESKAPSLLSRLSHPSERASALLFRLSSPPAEERSLLSRECWQAVV</sequence>
<accession>A0A5C3QTN8</accession>